<keyword evidence="6" id="KW-0539">Nucleus</keyword>
<evidence type="ECO:0000256" key="4">
    <source>
        <dbReference type="ARBA" id="ARBA00023125"/>
    </source>
</evidence>
<evidence type="ECO:0000256" key="2">
    <source>
        <dbReference type="ARBA" id="ARBA00022833"/>
    </source>
</evidence>
<reference evidence="9" key="1">
    <citation type="journal article" date="2020" name="Stud. Mycol.">
        <title>101 Dothideomycetes genomes: a test case for predicting lifestyles and emergence of pathogens.</title>
        <authorList>
            <person name="Haridas S."/>
            <person name="Albert R."/>
            <person name="Binder M."/>
            <person name="Bloem J."/>
            <person name="Labutti K."/>
            <person name="Salamov A."/>
            <person name="Andreopoulos B."/>
            <person name="Baker S."/>
            <person name="Barry K."/>
            <person name="Bills G."/>
            <person name="Bluhm B."/>
            <person name="Cannon C."/>
            <person name="Castanera R."/>
            <person name="Culley D."/>
            <person name="Daum C."/>
            <person name="Ezra D."/>
            <person name="Gonzalez J."/>
            <person name="Henrissat B."/>
            <person name="Kuo A."/>
            <person name="Liang C."/>
            <person name="Lipzen A."/>
            <person name="Lutzoni F."/>
            <person name="Magnuson J."/>
            <person name="Mondo S."/>
            <person name="Nolan M."/>
            <person name="Ohm R."/>
            <person name="Pangilinan J."/>
            <person name="Park H.-J."/>
            <person name="Ramirez L."/>
            <person name="Alfaro M."/>
            <person name="Sun H."/>
            <person name="Tritt A."/>
            <person name="Yoshinaga Y."/>
            <person name="Zwiers L.-H."/>
            <person name="Turgeon B."/>
            <person name="Goodwin S."/>
            <person name="Spatafora J."/>
            <person name="Crous P."/>
            <person name="Grigoriev I."/>
        </authorList>
    </citation>
    <scope>NUCLEOTIDE SEQUENCE</scope>
    <source>
        <strain evidence="9">CBS 109.77</strain>
    </source>
</reference>
<dbReference type="GO" id="GO:0006351">
    <property type="term" value="P:DNA-templated transcription"/>
    <property type="evidence" value="ECO:0007669"/>
    <property type="project" value="InterPro"/>
</dbReference>
<keyword evidence="4" id="KW-0238">DNA-binding</keyword>
<evidence type="ECO:0000313" key="10">
    <source>
        <dbReference type="Proteomes" id="UP000799757"/>
    </source>
</evidence>
<dbReference type="InterPro" id="IPR036864">
    <property type="entry name" value="Zn2-C6_fun-type_DNA-bd_sf"/>
</dbReference>
<dbReference type="GO" id="GO:0005634">
    <property type="term" value="C:nucleus"/>
    <property type="evidence" value="ECO:0007669"/>
    <property type="project" value="TreeGrafter"/>
</dbReference>
<gene>
    <name evidence="9" type="ORF">K505DRAFT_377533</name>
</gene>
<dbReference type="Gene3D" id="4.10.240.10">
    <property type="entry name" value="Zn(2)-C6 fungal-type DNA-binding domain"/>
    <property type="match status" value="1"/>
</dbReference>
<evidence type="ECO:0000259" key="8">
    <source>
        <dbReference type="PROSITE" id="PS50048"/>
    </source>
</evidence>
<dbReference type="CDD" id="cd00067">
    <property type="entry name" value="GAL4"/>
    <property type="match status" value="1"/>
</dbReference>
<dbReference type="AlphaFoldDB" id="A0A6A6X233"/>
<dbReference type="GO" id="GO:0008270">
    <property type="term" value="F:zinc ion binding"/>
    <property type="evidence" value="ECO:0007669"/>
    <property type="project" value="InterPro"/>
</dbReference>
<dbReference type="OrthoDB" id="4236860at2759"/>
<keyword evidence="5" id="KW-0804">Transcription</keyword>
<dbReference type="PANTHER" id="PTHR31944">
    <property type="entry name" value="HEME-RESPONSIVE ZINC FINGER TRANSCRIPTION FACTOR HAP1"/>
    <property type="match status" value="1"/>
</dbReference>
<dbReference type="InterPro" id="IPR001138">
    <property type="entry name" value="Zn2Cys6_DnaBD"/>
</dbReference>
<dbReference type="PROSITE" id="PS00463">
    <property type="entry name" value="ZN2_CY6_FUNGAL_1"/>
    <property type="match status" value="1"/>
</dbReference>
<keyword evidence="2" id="KW-0862">Zinc</keyword>
<dbReference type="EMBL" id="MU002074">
    <property type="protein sequence ID" value="KAF2790426.1"/>
    <property type="molecule type" value="Genomic_DNA"/>
</dbReference>
<dbReference type="SMART" id="SM00066">
    <property type="entry name" value="GAL4"/>
    <property type="match status" value="1"/>
</dbReference>
<accession>A0A6A6X233</accession>
<feature type="region of interest" description="Disordered" evidence="7">
    <location>
        <begin position="601"/>
        <end position="622"/>
    </location>
</feature>
<dbReference type="InterPro" id="IPR051430">
    <property type="entry name" value="Fungal_TF_Env_Response"/>
</dbReference>
<evidence type="ECO:0000256" key="5">
    <source>
        <dbReference type="ARBA" id="ARBA00023163"/>
    </source>
</evidence>
<evidence type="ECO:0000256" key="1">
    <source>
        <dbReference type="ARBA" id="ARBA00022723"/>
    </source>
</evidence>
<feature type="domain" description="Zn(2)-C6 fungal-type" evidence="8">
    <location>
        <begin position="29"/>
        <end position="61"/>
    </location>
</feature>
<dbReference type="InterPro" id="IPR007219">
    <property type="entry name" value="XnlR_reg_dom"/>
</dbReference>
<evidence type="ECO:0000256" key="7">
    <source>
        <dbReference type="SAM" id="MobiDB-lite"/>
    </source>
</evidence>
<feature type="region of interest" description="Disordered" evidence="7">
    <location>
        <begin position="1"/>
        <end position="20"/>
    </location>
</feature>
<dbReference type="Pfam" id="PF04082">
    <property type="entry name" value="Fungal_trans"/>
    <property type="match status" value="1"/>
</dbReference>
<name>A0A6A6X233_9PLEO</name>
<dbReference type="CDD" id="cd12148">
    <property type="entry name" value="fungal_TF_MHR"/>
    <property type="match status" value="1"/>
</dbReference>
<dbReference type="GO" id="GO:0001228">
    <property type="term" value="F:DNA-binding transcription activator activity, RNA polymerase II-specific"/>
    <property type="evidence" value="ECO:0007669"/>
    <property type="project" value="TreeGrafter"/>
</dbReference>
<dbReference type="SUPFAM" id="SSF57701">
    <property type="entry name" value="Zn2/Cys6 DNA-binding domain"/>
    <property type="match status" value="1"/>
</dbReference>
<sequence>MSNKSAESRDNSPDASLEKHASKKRKVLSCYACRNRKMKCDRVYPICGRCQKNGRADQCTYDRRLFDDLTVNADGHMESSGAASFAPPNHTLHGDPSAAISSDALSWKMRVQERRLETIERKLDRVSNIKGASLGVAPSHLDDFDAQAHEPIVQEEMMFRGRGFKTQFYGSTSPLSVITQFGELQAFTREAMMADTSMMRIRGDFKAFRNRRKETKKERERKVQGSDAEILDLVPEKSVVDAKVVLYFQAFETSYRILHEPTFWNEYRTFWEQRQSGEVAGSFATILVLIIALSKCLSANEANVFIGDSSADRESASDLLEACDAWLSRQSRKHLTLHFFQLQCLSLLAKRVNCLRLKQDWVTSGDLIRLAMASGMHRNSALIVGGRVSEFEKEMRRRLWVTMMELELQSSIDCGLQSSLCGLHFDSQPPANIPDEAFSTDLTQAPSNRPIEHFTSTSYLIVSLRSLPLRTHLMQLLNNPTTKLQYSDVLHYDAQLSSLISSLPSWDGPQATTASALLDLQLRQFLLILHRPYAKLASKNPHYSFSFTACVDAANGILTLYDELNNKGILSLNHFRNDVLRTAITLSQVVYHNSVFPPSSERTFAERTPPGNTPGSADAAARGSPFGYPFPPGSYLKIVQLPHQNFLATTLCTSAIAFIERARSLYEHKVMRLGTGYMEYWLISASIGILPSTTSGLPITSIASLTNNDDIRSRVRKAVDRTTALCFRVLAMQKDPGNSFASSLRSTIADASPSDMRTPISNVVVPTGNTPKGMSAEFPLPTLLPGAAGMAAALNEGSRSGVGPEGSWDGLQDMQIDMAGWSFPDFWAFDMGGDF</sequence>
<proteinExistence type="predicted"/>
<dbReference type="GO" id="GO:0000978">
    <property type="term" value="F:RNA polymerase II cis-regulatory region sequence-specific DNA binding"/>
    <property type="evidence" value="ECO:0007669"/>
    <property type="project" value="TreeGrafter"/>
</dbReference>
<evidence type="ECO:0000256" key="6">
    <source>
        <dbReference type="ARBA" id="ARBA00023242"/>
    </source>
</evidence>
<evidence type="ECO:0000313" key="9">
    <source>
        <dbReference type="EMBL" id="KAF2790426.1"/>
    </source>
</evidence>
<dbReference type="PANTHER" id="PTHR31944:SF130">
    <property type="entry name" value="ZN(II)2CYS6 TRANSCRIPTION FACTO (EUROFUNG)"/>
    <property type="match status" value="1"/>
</dbReference>
<dbReference type="Proteomes" id="UP000799757">
    <property type="component" value="Unassembled WGS sequence"/>
</dbReference>
<dbReference type="PROSITE" id="PS50048">
    <property type="entry name" value="ZN2_CY6_FUNGAL_2"/>
    <property type="match status" value="1"/>
</dbReference>
<keyword evidence="3" id="KW-0805">Transcription regulation</keyword>
<keyword evidence="10" id="KW-1185">Reference proteome</keyword>
<evidence type="ECO:0000256" key="3">
    <source>
        <dbReference type="ARBA" id="ARBA00023015"/>
    </source>
</evidence>
<protein>
    <recommendedName>
        <fullName evidence="8">Zn(2)-C6 fungal-type domain-containing protein</fullName>
    </recommendedName>
</protein>
<dbReference type="Pfam" id="PF00172">
    <property type="entry name" value="Zn_clus"/>
    <property type="match status" value="1"/>
</dbReference>
<keyword evidence="1" id="KW-0479">Metal-binding</keyword>
<organism evidence="9 10">
    <name type="scientific">Melanomma pulvis-pyrius CBS 109.77</name>
    <dbReference type="NCBI Taxonomy" id="1314802"/>
    <lineage>
        <taxon>Eukaryota</taxon>
        <taxon>Fungi</taxon>
        <taxon>Dikarya</taxon>
        <taxon>Ascomycota</taxon>
        <taxon>Pezizomycotina</taxon>
        <taxon>Dothideomycetes</taxon>
        <taxon>Pleosporomycetidae</taxon>
        <taxon>Pleosporales</taxon>
        <taxon>Melanommataceae</taxon>
        <taxon>Melanomma</taxon>
    </lineage>
</organism>